<evidence type="ECO:0000259" key="2">
    <source>
        <dbReference type="Pfam" id="PF18316"/>
    </source>
</evidence>
<dbReference type="RefSeq" id="WP_175369671.1">
    <property type="nucleotide sequence ID" value="NZ_JABWCS010000164.1"/>
</dbReference>
<proteinExistence type="predicted"/>
<feature type="domain" description="S-layer protein SbsC C-terminal" evidence="2">
    <location>
        <begin position="182"/>
        <end position="267"/>
    </location>
</feature>
<evidence type="ECO:0000313" key="3">
    <source>
        <dbReference type="EMBL" id="NUU58952.1"/>
    </source>
</evidence>
<dbReference type="AlphaFoldDB" id="A0A850EK70"/>
<dbReference type="InterPro" id="IPR040751">
    <property type="entry name" value="SbsC_C"/>
</dbReference>
<feature type="non-terminal residue" evidence="3">
    <location>
        <position position="272"/>
    </location>
</feature>
<evidence type="ECO:0000313" key="4">
    <source>
        <dbReference type="Proteomes" id="UP000564806"/>
    </source>
</evidence>
<dbReference type="Proteomes" id="UP000564806">
    <property type="component" value="Unassembled WGS sequence"/>
</dbReference>
<comment type="caution">
    <text evidence="3">The sequence shown here is derived from an EMBL/GenBank/DDBJ whole genome shotgun (WGS) entry which is preliminary data.</text>
</comment>
<evidence type="ECO:0000256" key="1">
    <source>
        <dbReference type="SAM" id="MobiDB-lite"/>
    </source>
</evidence>
<gene>
    <name evidence="3" type="ORF">HPT30_00825</name>
</gene>
<sequence>TKVSSTLIPTPNVGDAAPTGAGVTNPYTAGADITGVDATTNKYIGIYEVDSNNKVVSFKLIILTAGDIKVPAPTLPASPLPGTGPNTTKVTTPVEAGNHLVTKVSSTLIPTPNVGDAAPTGAGVTNPYTPGADITGVDATTNRYIGIYEVDSNNKVVSFKLIILTAGDIKVPAPPLPASPLPGTNPNTTKVTTPVGAGNHLVTKVSSTLIPTPNVGDAAPTGAGVTNPYTPGADITGVDATTNRYIGIYEVDSNNKVVSFKLIILTAGDIKV</sequence>
<dbReference type="Pfam" id="PF18316">
    <property type="entry name" value="S-l_SbsC_C"/>
    <property type="match status" value="3"/>
</dbReference>
<feature type="domain" description="S-layer protein SbsC C-terminal" evidence="2">
    <location>
        <begin position="81"/>
        <end position="166"/>
    </location>
</feature>
<organism evidence="3 4">
    <name type="scientific">Paenibacillus agri</name>
    <dbReference type="NCBI Taxonomy" id="2744309"/>
    <lineage>
        <taxon>Bacteria</taxon>
        <taxon>Bacillati</taxon>
        <taxon>Bacillota</taxon>
        <taxon>Bacilli</taxon>
        <taxon>Bacillales</taxon>
        <taxon>Paenibacillaceae</taxon>
        <taxon>Paenibacillus</taxon>
    </lineage>
</organism>
<feature type="domain" description="S-layer protein SbsC C-terminal" evidence="2">
    <location>
        <begin position="2"/>
        <end position="65"/>
    </location>
</feature>
<keyword evidence="4" id="KW-1185">Reference proteome</keyword>
<name>A0A850EK70_9BACL</name>
<protein>
    <recommendedName>
        <fullName evidence="2">S-layer protein SbsC C-terminal domain-containing protein</fullName>
    </recommendedName>
</protein>
<feature type="non-terminal residue" evidence="3">
    <location>
        <position position="1"/>
    </location>
</feature>
<dbReference type="EMBL" id="JABWCS010000164">
    <property type="protein sequence ID" value="NUU58952.1"/>
    <property type="molecule type" value="Genomic_DNA"/>
</dbReference>
<accession>A0A850EK70</accession>
<feature type="region of interest" description="Disordered" evidence="1">
    <location>
        <begin position="1"/>
        <end position="21"/>
    </location>
</feature>
<reference evidence="3" key="1">
    <citation type="submission" date="2020-06" db="EMBL/GenBank/DDBJ databases">
        <title>Paenibacillus sp. nov., isolated from soil.</title>
        <authorList>
            <person name="Seo Y.L."/>
        </authorList>
    </citation>
    <scope>NUCLEOTIDE SEQUENCE [LARGE SCALE GENOMIC DNA]</scope>
    <source>
        <strain evidence="3">JW14</strain>
    </source>
</reference>